<dbReference type="Gene3D" id="3.40.50.12780">
    <property type="entry name" value="N-terminal domain of ligase-like"/>
    <property type="match status" value="2"/>
</dbReference>
<dbReference type="InterPro" id="IPR020806">
    <property type="entry name" value="PKS_PP-bd"/>
</dbReference>
<dbReference type="PROSITE" id="PS00012">
    <property type="entry name" value="PHOSPHOPANTETHEINE"/>
    <property type="match status" value="3"/>
</dbReference>
<dbReference type="GO" id="GO:0031177">
    <property type="term" value="F:phosphopantetheine binding"/>
    <property type="evidence" value="ECO:0007669"/>
    <property type="project" value="InterPro"/>
</dbReference>
<dbReference type="GO" id="GO:0043041">
    <property type="term" value="P:amino acid activation for nonribosomal peptide biosynthetic process"/>
    <property type="evidence" value="ECO:0007669"/>
    <property type="project" value="TreeGrafter"/>
</dbReference>
<dbReference type="Gene3D" id="3.30.300.30">
    <property type="match status" value="4"/>
</dbReference>
<dbReference type="InterPro" id="IPR000415">
    <property type="entry name" value="Nitroreductase-like"/>
</dbReference>
<dbReference type="RefSeq" id="WP_010365655.1">
    <property type="nucleotide sequence ID" value="NZ_AHBZ03000022.1"/>
</dbReference>
<dbReference type="InterPro" id="IPR009081">
    <property type="entry name" value="PP-bd_ACP"/>
</dbReference>
<dbReference type="Gene3D" id="1.10.1200.10">
    <property type="entry name" value="ACP-like"/>
    <property type="match status" value="4"/>
</dbReference>
<dbReference type="InterPro" id="IPR010060">
    <property type="entry name" value="NRPS_synth"/>
</dbReference>
<dbReference type="SMART" id="SM00823">
    <property type="entry name" value="PKS_PP"/>
    <property type="match status" value="3"/>
</dbReference>
<evidence type="ECO:0000256" key="4">
    <source>
        <dbReference type="ARBA" id="ARBA00022598"/>
    </source>
</evidence>
<dbReference type="InterPro" id="IPR010071">
    <property type="entry name" value="AA_adenyl_dom"/>
</dbReference>
<dbReference type="GO" id="GO:0044550">
    <property type="term" value="P:secondary metabolite biosynthetic process"/>
    <property type="evidence" value="ECO:0007669"/>
    <property type="project" value="TreeGrafter"/>
</dbReference>
<dbReference type="Gene3D" id="3.30.559.30">
    <property type="entry name" value="Nonribosomal peptide synthetase, condensation domain"/>
    <property type="match status" value="4"/>
</dbReference>
<feature type="domain" description="Carrier" evidence="6">
    <location>
        <begin position="2043"/>
        <end position="2120"/>
    </location>
</feature>
<keyword evidence="3" id="KW-0597">Phosphoprotein</keyword>
<dbReference type="InterPro" id="IPR001242">
    <property type="entry name" value="Condensation_dom"/>
</dbReference>
<evidence type="ECO:0000256" key="5">
    <source>
        <dbReference type="SAM" id="Coils"/>
    </source>
</evidence>
<dbReference type="Gene3D" id="2.30.38.10">
    <property type="entry name" value="Luciferase, Domain 3"/>
    <property type="match status" value="1"/>
</dbReference>
<keyword evidence="5" id="KW-0175">Coiled coil</keyword>
<comment type="cofactor">
    <cofactor evidence="1">
        <name>pantetheine 4'-phosphate</name>
        <dbReference type="ChEBI" id="CHEBI:47942"/>
    </cofactor>
</comment>
<evidence type="ECO:0000259" key="6">
    <source>
        <dbReference type="PROSITE" id="PS50075"/>
    </source>
</evidence>
<dbReference type="PANTHER" id="PTHR45527">
    <property type="entry name" value="NONRIBOSOMAL PEPTIDE SYNTHETASE"/>
    <property type="match status" value="1"/>
</dbReference>
<dbReference type="Pfam" id="PF00668">
    <property type="entry name" value="Condensation"/>
    <property type="match status" value="4"/>
</dbReference>
<dbReference type="PROSITE" id="PS00455">
    <property type="entry name" value="AMP_BINDING"/>
    <property type="match status" value="3"/>
</dbReference>
<dbReference type="NCBIfam" id="NF003417">
    <property type="entry name" value="PRK04813.1"/>
    <property type="match status" value="4"/>
</dbReference>
<evidence type="ECO:0000313" key="7">
    <source>
        <dbReference type="EMBL" id="KAF7768878.1"/>
    </source>
</evidence>
<dbReference type="SUPFAM" id="SSF47336">
    <property type="entry name" value="ACP-like"/>
    <property type="match status" value="4"/>
</dbReference>
<accession>A0AAD4AGX9</accession>
<dbReference type="InterPro" id="IPR036736">
    <property type="entry name" value="ACP-like_sf"/>
</dbReference>
<dbReference type="Gene3D" id="3.40.50.980">
    <property type="match status" value="2"/>
</dbReference>
<dbReference type="NCBIfam" id="TIGR01720">
    <property type="entry name" value="NRPS-para261"/>
    <property type="match status" value="1"/>
</dbReference>
<reference evidence="7" key="1">
    <citation type="journal article" date="2012" name="J. Bacteriol.">
        <title>Genome sequences of type strains of seven species of the marine bacterium Pseudoalteromonas.</title>
        <authorList>
            <person name="Xie B.B."/>
            <person name="Shu Y.L."/>
            <person name="Qin Q.L."/>
            <person name="Rong J.C."/>
            <person name="Zhang X.Y."/>
            <person name="Chen X.L."/>
            <person name="Shi M."/>
            <person name="He H.L."/>
            <person name="Zhou B.C."/>
            <person name="Zhang Y.Z."/>
        </authorList>
    </citation>
    <scope>NUCLEOTIDE SEQUENCE</scope>
    <source>
        <strain evidence="7">DSM 8771</strain>
    </source>
</reference>
<feature type="domain" description="Carrier" evidence="6">
    <location>
        <begin position="548"/>
        <end position="625"/>
    </location>
</feature>
<sequence length="4103" mass="462282">MTNSNLSTGYEPNRDDDLLITSSTLHEAVLIRKNLNAVAVSDVALGKDYTYGEIHSQVLSVAYNLIEDSKLSNISKDAKLVAVLSEKGVNQAIATLAIMKTGKAYLPLNVDWPTDRLKSVLQEGQVATVLVSRKVYEQEGFKESFVNDYRLLVIEDLATDVQEGMHLKYTAWPEVAGDDVAYVIYTSGSTGKPKGVTISHQGALNTIIAVNKQYTVNENDSVLALSELSFDLSVYDIFGLLIVGGRVVFPDQERTKESEHWRAVVEEYQISIWNTVPQLSKLLHEEYEFNDLKNNTLRLFLLSGDKLPLSLPTQIASTFLSAIVVSLGGATEGSIWSIWFEITIIDPTWEAIPYGYAMPNQSMHVLDETGQAANVGEVGEICIGGEGVALNYWQDPQRTAESFSTHSQLGRIYLTGDLGIMNSAGYIEFVGRKDRQLKVRGYRVELGEIEAKLAMCSLVSACAVTTLDSLTNYKGNYDGKTLIAYYVSSTSSATEQDDIKAYLITQLQDYMVPEFYVATDALPLSANGKLDYKSLPVPTFSHSQVTEKPKTELEEHVAAIWSQVLGIPEQDINMTAEFTQLGGDSIDAIRLSSRIRQAFQCNLTVAEVFACNTLQKIAEQVQLNKLGKATLIQREEGRLNGEFALLPIQQWFFDKQFAFPEQWSQLFFIKTPQLDLEKLNLAVNELLTYHDAFSLCFRQKEAGEWAQCYDPTAHSTLDIKQHQVASTEEYIDQCRDEQCNFDLQHGPLFSVSYLTGFADGSARVAFLVHHLVVDTVSWRLLTEDLQQFYDGNTLAQKGSSYRQWISAVNQYAVQNQSHKMYWQQELTDFNEPFSDVKERSLQAYTASFSVSALDTTVLLKEANTIYNTEINDLLLSALAHTLADQFGNVNTAIMLEGHGREELDHSIDISRTMGWFTSLYPLKLSAHEKLSSTIKHTKELLRKIPDKGVGFGALHGYAHQLPSICFNYLGQLSKHSTTFLQDSDWHLTDENVVLLSNSNNDDGYHLVITGSVVDGIMCFTVESYVDQLLASQVAANIEQYLQEICHFAKAQSRSYLTVHDVDSVVSEQYLDELQQDNEITGVYLANSLQQGFIYHALSQGDTDTAYQVQTFWDYHCEIDPQQLKQAWLAVQTVYASLRTRFVWQEQLLQVVDKTSSLSWVHLDIKDLPAVQQDAYLSDLLDDDRQQRFNLAESGLFRVYLVSLSETSHRLLFSCHHAIIDGWSSLLLMNKVHELYLDLMAGNEIKVREDFSYQQAQSFIQYNSEPNQQYWDRHLAEIPLQNRLSDLVSVEHKEVQDLKAYKYVSQPAIEHHTYDAQACANIRTFCIEHGITINALFEFLCHQIINIYSFEQKTVTGATISGRDLPISGIEDSVGLLINTLPLVVDHQQIQNMSVKDALQQLQQQINYLNSNSSTYLASLQKEGRRIFDILFVHNNFSSLNNEAQFSQLKIGNLTTIEKLDYPLAMIVEEYQSEVQVALRYAGELFDASLMTGFFTVMDKILSQLIQSPSLLVREIAYVTPESCEVKKSSSTYSIVDIFEQCAQNKPQHIALQLESQSLSYEALNNRANQLARYLQARYSPAPETIVPICLHDPIEEIIAILAVLKLGCAYVPMGFESNGSQIGFTLKDVSASWVICQSTRAEQYLPYLSAEQLVCYDLLSKTEELKKGTQANLGVKIKDSSLCCVMYTSGSTGTPKGVLIQHSGVVSLTRDADYINIQADDVFVYLADRRFDASLFEIWGALLNACKLVLVADRLELFSNVNKLHKLITTQQISVVWLTKSLFDELLHQDATLFKSLHYLLVGGEALNRTLLEKLLRSDFAPQHLLNGYGPTENTTFSTVCELTLDKLNQYRAVPIGKSLSHRHAIVMSHTGQTLPIGAIGELYVGGTGLSRGYLNNESLTAAKFVKGNRGERLYKTGDLVTRSPQGEIVFVGRADSQIKLRGYRIELGEVEHALMAFNGIEQAVAAIKQNSNGHKQLVGYYSSEKDINQSELLTFITERCPDYMVPTFLVAMDAMPHTSSGKVDRNKLPDPFEVVIEQTHQTALSETQRKLVDIWSKVLGIDSQTLHSSSDFFAIGGDSILCLQMIGQVNKEFKSKVAVSRVFKNKTLAALANFIDNQVPDSYTKMRAIWADVLGMNAADIAYDSDFFSIGGDSILCLQMINKVNKELQQNIPLRIVFKHKTIALLCNYVEKAEQSKLETPTQQPDSKLAEPLPLLPIQQWFFDLNVKREAHFNQSFLIHTPNLDVELLEKCFEALVSQHRIFSVGYQRTTNNIIEQRYLQAPRRPNIELIDVSTLSAETLQDKLTALQSNFDIAQGPLFNVAYLDGYDDGSARIFMAFHHLIVDAVSWRIILADFETLYSGESLAPASSTFANWTSAVINYGKEHQQEKAFWQTMTADINRDIFKDQLLENNKVHRVSFSLERDLTSELLQNTNQAFNTNINDILLSALGLALKDVTQHNVHHLVLEGHGREQVNDNVDVSRTVGWFTTLSPIRIAVAEQLSDTIKATKETLHRVPNKGLGYGALFGYAPDEMPSISFNYLGQFNEAANNGWYLADEPAGTNYHQDNINHNIIDINCYVKGGQFVVDTDSKLQLDTAQGLQDAFARHLKEVIRLCVAQQITEYTPSDFMSIRSSSDIDLLPTIREGAPHSWFEMTEIQKAYLLGRLGSFEIGNISNHIYYEHVFEQLDVEELQKALRRLIETEPVLRTIYSFELMKQRMLSMQEFGEYQLAVNDHHDVESQGSELHSIRARLSHQVYDPEVAPLFTFEVSIFKDVSYLHLSMDLILLDAESRRRLLGKLDMLYREPHAPLPEKVTSFKRYQGAYQALRQSPWYESDKQYWQEKLTTMPLRPELPLKVNPNEVSQPVFADHTLYVEPETWQKFKQKAQLHDVSPSAALLSLYGEVIGFHAGSSEFIMTMTVFNRYPLFDDVEQIMGDFTSTNLFHFSSRTKGLVETIKRTHNVMWDNIAHSLYTGLEVQRDLVQLRDLDIYKATSPIVFTGVLGNKNEKHDTRKFLDDSELKARRLWMGQTSQAWIDLQAIEVGDRFMSKWLYVDQLFDQDYIDTLNRSYCAIIEYLADNDWCEEITDLLRVSKQQQAVLEQTNYQPKETSNRLLCDLIPASDEVAVIEGDGTAFTYRELHTSTHNLTHLIAHRKPCSVHSGELMAVWCEKGMTQVISTLAIMKSGHAYLPLNVSWPIARMLTVLEEGNVTHILMSRAQYELHRHLKALQTYQILVVEDLLDEIKQDQSFIEAISDNVLPEITANDIAYVIFTSGSTGTPKGVVISHQGAINTIDAVIDRLAMTASDKILALSDLSFDLSVFDIFGTLAIGGTIIFPEQENVRDIASWRNLIEQYGVTLWNSVPQLAGLLFEEYHLNDIDNHSLRAFLLSGDKIPITLPKQLKAQFPQADILSLGGATEGSIWSIWHDITQTDPSWNTIPYGTAMPNQAMLVLNDLGQYCPFNVIGEIHIAGEGVALGYWHDEEKTQASFYQHPTLGRLYKTGDLGRLLENGSIEFVGRVDTQVKINGYRVEMGDVESAIQQLDGAEEVVVHVNRKDSSNTLLAFIKPSESLTFADEKLAFKLAQHGDQVTLSNNATKFELLQPESEFGNAQHYERKSYRVFDGPRVDKIQLESALQTLLSEDQVTVNKVPDFNSLSHYLYALSAVSADLNGLPKYRYPSAGTLYPIQVYLRINSDELSPLVPGEYYYDRRQHQLIKVAENTQASDETAVEVFLVKSLSAIEPIYGAASDFLSTLECGYIEGLLQRVRFQNESDTECALFYQRVISDKPLQVALQAEQHVVTQLNFKSAADATQKAPPHDFYLYVKHDEISGLSEGWYQLVDNKLVALDWLPLTEIDALDDNATIWNNAGFAVFFVSEGAQVTTAQYLDVGSCSQQLMEVLLEQSIGCCALGEVHKQHKAQLAEIFGESKVIHHLVAGSISDTAKSDKATSVINQITKLNTYFRNKITAQLPTYMMPEQLIFVEEFPLSANGKVDRKSLLEELESSDLSHREIVVPTNELEIKLVNLWGEILKVDVSTISIFDSFFRLGGNSLLAMQFISNVKKLFDFTLNLDEFYKKPDIAAISLMIGDESKEVEREVGEL</sequence>
<reference evidence="7" key="2">
    <citation type="submission" date="2015-03" db="EMBL/GenBank/DDBJ databases">
        <title>Genome sequence of Pseudoalteromonas citrea.</title>
        <authorList>
            <person name="Xie B.-B."/>
            <person name="Rong J.-C."/>
            <person name="Qin Q.-L."/>
            <person name="Zhang Y.-Z."/>
        </authorList>
    </citation>
    <scope>NUCLEOTIDE SEQUENCE</scope>
    <source>
        <strain evidence="7">DSM 8771</strain>
    </source>
</reference>
<protein>
    <recommendedName>
        <fullName evidence="6">Carrier domain-containing protein</fullName>
    </recommendedName>
</protein>
<dbReference type="CDD" id="cd19535">
    <property type="entry name" value="Cyc_NRPS"/>
    <property type="match status" value="1"/>
</dbReference>
<dbReference type="InterPro" id="IPR057737">
    <property type="entry name" value="Condensation_MtbB-like"/>
</dbReference>
<dbReference type="InterPro" id="IPR042099">
    <property type="entry name" value="ANL_N_sf"/>
</dbReference>
<dbReference type="Pfam" id="PF00550">
    <property type="entry name" value="PP-binding"/>
    <property type="match status" value="4"/>
</dbReference>
<dbReference type="PROSITE" id="PS50075">
    <property type="entry name" value="CARRIER"/>
    <property type="match status" value="4"/>
</dbReference>
<proteinExistence type="predicted"/>
<dbReference type="NCBIfam" id="TIGR01733">
    <property type="entry name" value="AA-adenyl-dom"/>
    <property type="match status" value="3"/>
</dbReference>
<feature type="domain" description="Carrier" evidence="6">
    <location>
        <begin position="4016"/>
        <end position="4093"/>
    </location>
</feature>
<dbReference type="EMBL" id="AHBZ03000022">
    <property type="protein sequence ID" value="KAF7768878.1"/>
    <property type="molecule type" value="Genomic_DNA"/>
</dbReference>
<feature type="domain" description="Carrier" evidence="6">
    <location>
        <begin position="2118"/>
        <end position="2195"/>
    </location>
</feature>
<dbReference type="SUPFAM" id="SSF56801">
    <property type="entry name" value="Acetyl-CoA synthetase-like"/>
    <property type="match status" value="3"/>
</dbReference>
<evidence type="ECO:0000313" key="8">
    <source>
        <dbReference type="Proteomes" id="UP000016487"/>
    </source>
</evidence>
<keyword evidence="2" id="KW-0596">Phosphopantetheine</keyword>
<dbReference type="SMART" id="SM01294">
    <property type="entry name" value="PKS_PP_betabranch"/>
    <property type="match status" value="1"/>
</dbReference>
<evidence type="ECO:0000256" key="3">
    <source>
        <dbReference type="ARBA" id="ARBA00022553"/>
    </source>
</evidence>
<keyword evidence="4" id="KW-0436">Ligase</keyword>
<dbReference type="InterPro" id="IPR006162">
    <property type="entry name" value="Ppantetheine_attach_site"/>
</dbReference>
<gene>
    <name evidence="7" type="ORF">PCIT_a3397</name>
</gene>
<dbReference type="Gene3D" id="3.40.109.10">
    <property type="entry name" value="NADH Oxidase"/>
    <property type="match status" value="1"/>
</dbReference>
<evidence type="ECO:0000256" key="2">
    <source>
        <dbReference type="ARBA" id="ARBA00022450"/>
    </source>
</evidence>
<dbReference type="InterPro" id="IPR023213">
    <property type="entry name" value="CAT-like_dom_sf"/>
</dbReference>
<dbReference type="Pfam" id="PF00501">
    <property type="entry name" value="AMP-binding"/>
    <property type="match status" value="3"/>
</dbReference>
<name>A0AAD4AGX9_9GAMM</name>
<dbReference type="SUPFAM" id="SSF52777">
    <property type="entry name" value="CoA-dependent acyltransferases"/>
    <property type="match status" value="8"/>
</dbReference>
<feature type="coiled-coil region" evidence="5">
    <location>
        <begin position="1384"/>
        <end position="1411"/>
    </location>
</feature>
<dbReference type="GO" id="GO:0005737">
    <property type="term" value="C:cytoplasm"/>
    <property type="evidence" value="ECO:0007669"/>
    <property type="project" value="TreeGrafter"/>
</dbReference>
<dbReference type="GO" id="GO:0016491">
    <property type="term" value="F:oxidoreductase activity"/>
    <property type="evidence" value="ECO:0007669"/>
    <property type="project" value="InterPro"/>
</dbReference>
<dbReference type="InterPro" id="IPR020845">
    <property type="entry name" value="AMP-binding_CS"/>
</dbReference>
<dbReference type="Gene3D" id="3.30.559.10">
    <property type="entry name" value="Chloramphenicol acetyltransferase-like domain"/>
    <property type="match status" value="4"/>
</dbReference>
<dbReference type="PANTHER" id="PTHR45527:SF1">
    <property type="entry name" value="FATTY ACID SYNTHASE"/>
    <property type="match status" value="1"/>
</dbReference>
<dbReference type="Proteomes" id="UP000016487">
    <property type="component" value="Unassembled WGS sequence"/>
</dbReference>
<organism evidence="7 8">
    <name type="scientific">Pseudoalteromonas citrea</name>
    <dbReference type="NCBI Taxonomy" id="43655"/>
    <lineage>
        <taxon>Bacteria</taxon>
        <taxon>Pseudomonadati</taxon>
        <taxon>Pseudomonadota</taxon>
        <taxon>Gammaproteobacteria</taxon>
        <taxon>Alteromonadales</taxon>
        <taxon>Pseudoalteromonadaceae</taxon>
        <taxon>Pseudoalteromonas</taxon>
    </lineage>
</organism>
<comment type="caution">
    <text evidence="7">The sequence shown here is derived from an EMBL/GenBank/DDBJ whole genome shotgun (WGS) entry which is preliminary data.</text>
</comment>
<dbReference type="InterPro" id="IPR000873">
    <property type="entry name" value="AMP-dep_synth/lig_dom"/>
</dbReference>
<evidence type="ECO:0000256" key="1">
    <source>
        <dbReference type="ARBA" id="ARBA00001957"/>
    </source>
</evidence>
<dbReference type="InterPro" id="IPR045851">
    <property type="entry name" value="AMP-bd_C_sf"/>
</dbReference>